<accession>A0A1X3GT21</accession>
<protein>
    <recommendedName>
        <fullName evidence="1">Polysaccharide pyruvyl transferase domain-containing protein</fullName>
    </recommendedName>
</protein>
<name>A0A1X3GT21_9BRAD</name>
<comment type="caution">
    <text evidence="2">The sequence shown here is derived from an EMBL/GenBank/DDBJ whole genome shotgun (WGS) entry which is preliminary data.</text>
</comment>
<dbReference type="OrthoDB" id="1814359at2"/>
<dbReference type="Pfam" id="PF04230">
    <property type="entry name" value="PS_pyruv_trans"/>
    <property type="match status" value="1"/>
</dbReference>
<evidence type="ECO:0000259" key="1">
    <source>
        <dbReference type="Pfam" id="PF04230"/>
    </source>
</evidence>
<dbReference type="Proteomes" id="UP000193553">
    <property type="component" value="Unassembled WGS sequence"/>
</dbReference>
<evidence type="ECO:0000313" key="2">
    <source>
        <dbReference type="EMBL" id="OSJ17631.1"/>
    </source>
</evidence>
<dbReference type="InterPro" id="IPR007345">
    <property type="entry name" value="Polysacch_pyruvyl_Trfase"/>
</dbReference>
<dbReference type="PANTHER" id="PTHR36836:SF1">
    <property type="entry name" value="COLANIC ACID BIOSYNTHESIS PROTEIN WCAK"/>
    <property type="match status" value="1"/>
</dbReference>
<reference evidence="2 3" key="1">
    <citation type="submission" date="2017-03" db="EMBL/GenBank/DDBJ databases">
        <title>Whole genome sequences of fourteen strains of Bradyrhizobium canariense and one strain of Bradyrhizobium japonicum isolated from Lupinus (Papilionoideae: Genisteae) species in Algeria.</title>
        <authorList>
            <person name="Crovadore J."/>
            <person name="Chekireb D."/>
            <person name="Brachmann A."/>
            <person name="Chablais R."/>
            <person name="Cochard B."/>
            <person name="Lefort F."/>
        </authorList>
    </citation>
    <scope>NUCLEOTIDE SEQUENCE [LARGE SCALE GENOMIC DNA]</scope>
    <source>
        <strain evidence="2 3">UBMA195</strain>
    </source>
</reference>
<feature type="domain" description="Polysaccharide pyruvyl transferase" evidence="1">
    <location>
        <begin position="82"/>
        <end position="383"/>
    </location>
</feature>
<sequence length="465" mass="50934">MVRPPDEDEEDVVKQLIPVPVRKHLRGWLNSAKNTPFAVDLLELRRWQIARKAIGGSAAPRNNPRRLVLLPSDPWSIHQSRGDEAMIEAAVGEMKQAHPNIEVYIVTATKAASAEVRAMGFKPLEFWRQPFSYMTVAQELSLTRPDFGMVLGADVLDGYYSPVDAARMLLVADLMAACGAKVSVLGFSFNSRPAKALREVFRLLDPGVVLNLRDALSLQRFKEFAPNCAHLVADSAFMLVPQAETAAVKQIAAAIAEQRRQGRDVFVFNIHPMLFRKSEPAKLRRMIELAASAIERMSREHNASWVLLAHDYRPEIADDNCLRPLAGRLSAALGNHVHHVEHVLSASEIKAVVGLVDGVVTGRMHLAIAALGQGTPVAAITYQDKFQGLFAHFGVSESLLLSPEQLLAGDNLEKFLLRFLGAYKMAGAQVRNMLPAVMELSRANIAPLRGDGLVSVDAASNGKVA</sequence>
<dbReference type="EMBL" id="NAFI01000140">
    <property type="protein sequence ID" value="OSJ17631.1"/>
    <property type="molecule type" value="Genomic_DNA"/>
</dbReference>
<dbReference type="AlphaFoldDB" id="A0A1X3GT21"/>
<dbReference type="PANTHER" id="PTHR36836">
    <property type="entry name" value="COLANIC ACID BIOSYNTHESIS PROTEIN WCAK"/>
    <property type="match status" value="1"/>
</dbReference>
<proteinExistence type="predicted"/>
<evidence type="ECO:0000313" key="3">
    <source>
        <dbReference type="Proteomes" id="UP000193553"/>
    </source>
</evidence>
<organism evidence="2 3">
    <name type="scientific">Bradyrhizobium canariense</name>
    <dbReference type="NCBI Taxonomy" id="255045"/>
    <lineage>
        <taxon>Bacteria</taxon>
        <taxon>Pseudomonadati</taxon>
        <taxon>Pseudomonadota</taxon>
        <taxon>Alphaproteobacteria</taxon>
        <taxon>Hyphomicrobiales</taxon>
        <taxon>Nitrobacteraceae</taxon>
        <taxon>Bradyrhizobium</taxon>
    </lineage>
</organism>
<gene>
    <name evidence="2" type="ORF">BSZ18_03920</name>
</gene>